<sequence length="59" mass="6667">MKIMKLTFPIFPSIIATGDIKTGHKTVLQYLIKSLNKAREALRERRCLPGQAKGFPDHS</sequence>
<accession>A0ABS5SZZ0</accession>
<gene>
    <name evidence="1" type="ORF">HH682_14840</name>
</gene>
<reference evidence="1 2" key="1">
    <citation type="submission" date="2020-04" db="EMBL/GenBank/DDBJ databases">
        <title>Genome sequencing of Rosenbergiella species.</title>
        <authorList>
            <person name="Alvarez-Perez S."/>
            <person name="Lievens B."/>
        </authorList>
    </citation>
    <scope>NUCLEOTIDE SEQUENCE [LARGE SCALE GENOMIC DNA]</scope>
    <source>
        <strain evidence="1 2">S61</strain>
    </source>
</reference>
<keyword evidence="2" id="KW-1185">Reference proteome</keyword>
<dbReference type="EMBL" id="JABBFR010000034">
    <property type="protein sequence ID" value="MBT0725664.1"/>
    <property type="molecule type" value="Genomic_DNA"/>
</dbReference>
<comment type="caution">
    <text evidence="1">The sequence shown here is derived from an EMBL/GenBank/DDBJ whole genome shotgun (WGS) entry which is preliminary data.</text>
</comment>
<evidence type="ECO:0000313" key="1">
    <source>
        <dbReference type="EMBL" id="MBT0725664.1"/>
    </source>
</evidence>
<evidence type="ECO:0000313" key="2">
    <source>
        <dbReference type="Proteomes" id="UP000790096"/>
    </source>
</evidence>
<name>A0ABS5SZZ0_9GAMM</name>
<dbReference type="Proteomes" id="UP000790096">
    <property type="component" value="Unassembled WGS sequence"/>
</dbReference>
<protein>
    <submittedName>
        <fullName evidence="1">Uncharacterized protein</fullName>
    </submittedName>
</protein>
<organism evidence="1 2">
    <name type="scientific">Rosenbergiella gaditana</name>
    <dbReference type="NCBI Taxonomy" id="2726987"/>
    <lineage>
        <taxon>Bacteria</taxon>
        <taxon>Pseudomonadati</taxon>
        <taxon>Pseudomonadota</taxon>
        <taxon>Gammaproteobacteria</taxon>
        <taxon>Enterobacterales</taxon>
        <taxon>Erwiniaceae</taxon>
        <taxon>Rosenbergiella</taxon>
    </lineage>
</organism>
<proteinExistence type="predicted"/>